<dbReference type="PROSITE" id="PS50089">
    <property type="entry name" value="ZF_RING_2"/>
    <property type="match status" value="1"/>
</dbReference>
<feature type="compositionally biased region" description="Polar residues" evidence="5">
    <location>
        <begin position="36"/>
        <end position="48"/>
    </location>
</feature>
<dbReference type="Pfam" id="PF13920">
    <property type="entry name" value="zf-C3HC4_3"/>
    <property type="match status" value="1"/>
</dbReference>
<feature type="region of interest" description="Disordered" evidence="5">
    <location>
        <begin position="279"/>
        <end position="361"/>
    </location>
</feature>
<evidence type="ECO:0000313" key="9">
    <source>
        <dbReference type="Proteomes" id="UP001172673"/>
    </source>
</evidence>
<keyword evidence="3" id="KW-0677">Repeat</keyword>
<evidence type="ECO:0000256" key="4">
    <source>
        <dbReference type="PROSITE-ProRule" id="PRU00175"/>
    </source>
</evidence>
<accession>A0AA38X9C4</accession>
<dbReference type="InterPro" id="IPR013083">
    <property type="entry name" value="Znf_RING/FYVE/PHD"/>
</dbReference>
<dbReference type="SUPFAM" id="SSF54001">
    <property type="entry name" value="Cysteine proteinases"/>
    <property type="match status" value="1"/>
</dbReference>
<evidence type="ECO:0000256" key="2">
    <source>
        <dbReference type="ARBA" id="ARBA00022490"/>
    </source>
</evidence>
<dbReference type="Gene3D" id="2.20.110.10">
    <property type="entry name" value="Histone H3 K4-specific methyltransferase SET7/9 N-terminal domain"/>
    <property type="match status" value="1"/>
</dbReference>
<dbReference type="InterPro" id="IPR001394">
    <property type="entry name" value="Peptidase_C19_UCH"/>
</dbReference>
<dbReference type="Gene3D" id="2.60.210.10">
    <property type="entry name" value="Apoptosis, Tumor Necrosis Factor Receptor Associated Protein 2, Chain A"/>
    <property type="match status" value="1"/>
</dbReference>
<dbReference type="PANTHER" id="PTHR43215:SF14">
    <property type="entry name" value="RADIAL SPOKE HEAD 1 HOMOLOG"/>
    <property type="match status" value="1"/>
</dbReference>
<comment type="caution">
    <text evidence="8">The sequence shown here is derived from an EMBL/GenBank/DDBJ whole genome shotgun (WGS) entry which is preliminary data.</text>
</comment>
<keyword evidence="9" id="KW-1185">Reference proteome</keyword>
<feature type="domain" description="RING-type" evidence="6">
    <location>
        <begin position="1321"/>
        <end position="1356"/>
    </location>
</feature>
<gene>
    <name evidence="8" type="ORF">H2200_006728</name>
</gene>
<evidence type="ECO:0000259" key="7">
    <source>
        <dbReference type="PROSITE" id="PS50144"/>
    </source>
</evidence>
<dbReference type="SUPFAM" id="SSF49599">
    <property type="entry name" value="TRAF domain-like"/>
    <property type="match status" value="1"/>
</dbReference>
<dbReference type="InterPro" id="IPR008974">
    <property type="entry name" value="TRAF-like"/>
</dbReference>
<dbReference type="GO" id="GO:0005737">
    <property type="term" value="C:cytoplasm"/>
    <property type="evidence" value="ECO:0007669"/>
    <property type="project" value="UniProtKB-SubCell"/>
</dbReference>
<feature type="compositionally biased region" description="Basic and acidic residues" evidence="5">
    <location>
        <begin position="160"/>
        <end position="181"/>
    </location>
</feature>
<dbReference type="InterPro" id="IPR001841">
    <property type="entry name" value="Znf_RING"/>
</dbReference>
<dbReference type="SMART" id="SM00698">
    <property type="entry name" value="MORN"/>
    <property type="match status" value="3"/>
</dbReference>
<dbReference type="GO" id="GO:0008270">
    <property type="term" value="F:zinc ion binding"/>
    <property type="evidence" value="ECO:0007669"/>
    <property type="project" value="UniProtKB-KW"/>
</dbReference>
<dbReference type="Proteomes" id="UP001172673">
    <property type="component" value="Unassembled WGS sequence"/>
</dbReference>
<dbReference type="InterPro" id="IPR002083">
    <property type="entry name" value="MATH/TRAF_dom"/>
</dbReference>
<dbReference type="SUPFAM" id="SSF82185">
    <property type="entry name" value="Histone H3 K4-specific methyltransferase SET7/9 N-terminal domain"/>
    <property type="match status" value="1"/>
</dbReference>
<keyword evidence="2" id="KW-0963">Cytoplasm</keyword>
<protein>
    <recommendedName>
        <fullName evidence="10">RING-type domain-containing protein</fullName>
    </recommendedName>
</protein>
<dbReference type="EMBL" id="JAPDRK010000009">
    <property type="protein sequence ID" value="KAJ9608957.1"/>
    <property type="molecule type" value="Genomic_DNA"/>
</dbReference>
<dbReference type="GO" id="GO:0016579">
    <property type="term" value="P:protein deubiquitination"/>
    <property type="evidence" value="ECO:0007669"/>
    <property type="project" value="InterPro"/>
</dbReference>
<keyword evidence="4" id="KW-0862">Zinc</keyword>
<keyword evidence="4" id="KW-0479">Metal-binding</keyword>
<keyword evidence="4" id="KW-0863">Zinc-finger</keyword>
<dbReference type="PROSITE" id="PS50144">
    <property type="entry name" value="MATH"/>
    <property type="match status" value="1"/>
</dbReference>
<feature type="compositionally biased region" description="Polar residues" evidence="5">
    <location>
        <begin position="1"/>
        <end position="12"/>
    </location>
</feature>
<evidence type="ECO:0000256" key="3">
    <source>
        <dbReference type="ARBA" id="ARBA00022737"/>
    </source>
</evidence>
<name>A0AA38X9C4_9EURO</name>
<dbReference type="InterPro" id="IPR038765">
    <property type="entry name" value="Papain-like_cys_pep_sf"/>
</dbReference>
<feature type="compositionally biased region" description="Low complexity" evidence="5">
    <location>
        <begin position="1054"/>
        <end position="1075"/>
    </location>
</feature>
<feature type="compositionally biased region" description="Low complexity" evidence="5">
    <location>
        <begin position="313"/>
        <end position="323"/>
    </location>
</feature>
<sequence>MSSSQNSASVLVQHSPPPPHIFTSPFHSESEPEHLTQPSTVPEPTSQEPARPSSPQPEPELPSSSAEMPDVPMVDAPPTEPVPEAQLQSTPESELEQVAVAGEDPQQHTEDAVPLGAVAVPAEPLAPVESETANQDMDILPPPPPDPRNEPPEWVLFEEDSSKPTPEEEEELKSRESRETELTALDVPSVEKRIWSDVDDPDTRPVKKLRLSWVIKGVRGTKEKPNHARVMISPPAYVDGTYWQIKFYPRGNRASSYSAYIRCSKKPPKKDREVLDSTFSFFEGPPDADFGNGAVPTHTMTTEPTITKDDRPSSTSPDSSTASEKQDSPAIPEPTNSDEAETQKDEVQEPTNTQEPEADWRVSAQLGVIMYNPAEPRTCSYTSSEHQFSRHTDDWGWSNVVGPWRDTHLRGHMQRAPLLQNDTIAIDAYIRIFDDSTKSLWWRSSDGEPHWDSKLLAGYFPMGTPPLYHSPAVAGMTAWLLLAPFRKVLQSIDIGGWRKDSQTRPKPFIAQLQMILFLMRTLRKERETYVDLYPAIQALRDHGEEYTDVKTFWEAFRRSIELELGGDVEALSGLSAIFDTSNGPLALPPLPVENVLDIQQSLSRTMHEKGFSGPLSDFLPLQLARDKFDQKSREWKLLHDRVILNDELDLSEFTSDAEQAKYTLFGFMVHAGARNSGKFYTILRPNGPNTMWLAFEDGDGNQVFSYSKKNLETFEGLEGQALKDFNSTRSTAYMAMYIKTSRLGDYLPGSLEPFKLQKWLAPYLESSYQEATDNFVEDDTCEPSEEIQVEVYSDEGVIGREGLLDMFNIKQQSQHKGLFHFLKSPRNATFQDLRQQIAQKLGLEAPEAIRLFLMGYGGVGNYATAQMSCIRLKDRIGEGRLADQPLCLWMSLLKDKEDIELYGEPDKPDVEIVVERPQSRSGASVSEIPDNGAEELTAAPDEEQASVQAAVVADLVRASDGEQQPSAVAVEIEDPDTPMQLEVNPTTAEENPSSEVPHGHLIDAAAHENVVTVLANDDAQATTVLATSGMSPAEEAVIAAVIAEDVEAMDVVMESGSDSTDRSGSQSSESSSQSSSPPPEKEERPVDNVYGFIQVFDIEKQIFRVEGTFFAKADEKVRDFLQKRLGYDADKNFAVWRRQSTVDGTVVGTDETFRDPRFTNGADIVIYEPASENRIKELEKDGKFTSPHGLSKHLRAVDRRHPVQSKSTTEIIELADFGTDYYKGPLLRGRCHGTHCLSISSSGNTYEGPLVCDVKSGKGGKMTYCNGDTFEGEWYQDERHGQGTFVEARTGNKYVGGFENGKRWGMGTTYWQVADEQADLCQICYGSEIDALFFDCGHVCACVECAKQCELCPICRKPVKQVVKMFRS</sequence>
<reference evidence="8" key="1">
    <citation type="submission" date="2022-10" db="EMBL/GenBank/DDBJ databases">
        <title>Culturing micro-colonial fungi from biological soil crusts in the Mojave desert and describing Neophaeococcomyces mojavensis, and introducing the new genera and species Taxawa tesnikishii.</title>
        <authorList>
            <person name="Kurbessoian T."/>
            <person name="Stajich J.E."/>
        </authorList>
    </citation>
    <scope>NUCLEOTIDE SEQUENCE</scope>
    <source>
        <strain evidence="8">TK_41</strain>
    </source>
</reference>
<proteinExistence type="predicted"/>
<evidence type="ECO:0008006" key="10">
    <source>
        <dbReference type="Google" id="ProtNLM"/>
    </source>
</evidence>
<dbReference type="PANTHER" id="PTHR43215">
    <property type="entry name" value="RADIAL SPOKE HEAD 1 HOMOLOG"/>
    <property type="match status" value="1"/>
</dbReference>
<evidence type="ECO:0000259" key="6">
    <source>
        <dbReference type="PROSITE" id="PS50089"/>
    </source>
</evidence>
<dbReference type="Pfam" id="PF00443">
    <property type="entry name" value="UCH"/>
    <property type="match status" value="1"/>
</dbReference>
<feature type="domain" description="MATH" evidence="7">
    <location>
        <begin position="208"/>
        <end position="430"/>
    </location>
</feature>
<dbReference type="GO" id="GO:0004843">
    <property type="term" value="F:cysteine-type deubiquitinase activity"/>
    <property type="evidence" value="ECO:0007669"/>
    <property type="project" value="InterPro"/>
</dbReference>
<comment type="subcellular location">
    <subcellularLocation>
        <location evidence="1">Cytoplasm</location>
    </subcellularLocation>
</comment>
<feature type="compositionally biased region" description="Low complexity" evidence="5">
    <location>
        <begin position="112"/>
        <end position="129"/>
    </location>
</feature>
<dbReference type="InterPro" id="IPR003409">
    <property type="entry name" value="MORN"/>
</dbReference>
<dbReference type="SUPFAM" id="SSF57850">
    <property type="entry name" value="RING/U-box"/>
    <property type="match status" value="1"/>
</dbReference>
<evidence type="ECO:0000256" key="1">
    <source>
        <dbReference type="ARBA" id="ARBA00004496"/>
    </source>
</evidence>
<organism evidence="8 9">
    <name type="scientific">Cladophialophora chaetospira</name>
    <dbReference type="NCBI Taxonomy" id="386627"/>
    <lineage>
        <taxon>Eukaryota</taxon>
        <taxon>Fungi</taxon>
        <taxon>Dikarya</taxon>
        <taxon>Ascomycota</taxon>
        <taxon>Pezizomycotina</taxon>
        <taxon>Eurotiomycetes</taxon>
        <taxon>Chaetothyriomycetidae</taxon>
        <taxon>Chaetothyriales</taxon>
        <taxon>Herpotrichiellaceae</taxon>
        <taxon>Cladophialophora</taxon>
    </lineage>
</organism>
<evidence type="ECO:0000256" key="5">
    <source>
        <dbReference type="SAM" id="MobiDB-lite"/>
    </source>
</evidence>
<feature type="region of interest" description="Disordered" evidence="5">
    <location>
        <begin position="1"/>
        <end position="184"/>
    </location>
</feature>
<evidence type="ECO:0000313" key="8">
    <source>
        <dbReference type="EMBL" id="KAJ9608957.1"/>
    </source>
</evidence>
<feature type="region of interest" description="Disordered" evidence="5">
    <location>
        <begin position="1054"/>
        <end position="1086"/>
    </location>
</feature>
<dbReference type="Gene3D" id="3.30.40.10">
    <property type="entry name" value="Zinc/RING finger domain, C3HC4 (zinc finger)"/>
    <property type="match status" value="1"/>
</dbReference>
<dbReference type="Gene3D" id="3.90.70.10">
    <property type="entry name" value="Cysteine proteinases"/>
    <property type="match status" value="1"/>
</dbReference>